<dbReference type="OMA" id="WETGDMD"/>
<reference evidence="3" key="1">
    <citation type="journal article" date="2006" name="Science">
        <title>Phytophthora genome sequences uncover evolutionary origins and mechanisms of pathogenesis.</title>
        <authorList>
            <person name="Tyler B.M."/>
            <person name="Tripathy S."/>
            <person name="Zhang X."/>
            <person name="Dehal P."/>
            <person name="Jiang R.H."/>
            <person name="Aerts A."/>
            <person name="Arredondo F.D."/>
            <person name="Baxter L."/>
            <person name="Bensasson D."/>
            <person name="Beynon J.L."/>
            <person name="Chapman J."/>
            <person name="Damasceno C.M."/>
            <person name="Dorrance A.E."/>
            <person name="Dou D."/>
            <person name="Dickerman A.W."/>
            <person name="Dubchak I.L."/>
            <person name="Garbelotto M."/>
            <person name="Gijzen M."/>
            <person name="Gordon S.G."/>
            <person name="Govers F."/>
            <person name="Grunwald N.J."/>
            <person name="Huang W."/>
            <person name="Ivors K.L."/>
            <person name="Jones R.W."/>
            <person name="Kamoun S."/>
            <person name="Krampis K."/>
            <person name="Lamour K.H."/>
            <person name="Lee M.K."/>
            <person name="McDonald W.H."/>
            <person name="Medina M."/>
            <person name="Meijer H.J."/>
            <person name="Nordberg E.K."/>
            <person name="Maclean D.J."/>
            <person name="Ospina-Giraldo M.D."/>
            <person name="Morris P.F."/>
            <person name="Phuntumart V."/>
            <person name="Putnam N.H."/>
            <person name="Rash S."/>
            <person name="Rose J.K."/>
            <person name="Sakihama Y."/>
            <person name="Salamov A.A."/>
            <person name="Savidor A."/>
            <person name="Scheuring C.F."/>
            <person name="Smith B.M."/>
            <person name="Sobral B.W."/>
            <person name="Terry A."/>
            <person name="Torto-Alalibo T.A."/>
            <person name="Win J."/>
            <person name="Xu Z."/>
            <person name="Zhang H."/>
            <person name="Grigoriev I.V."/>
            <person name="Rokhsar D.S."/>
            <person name="Boore J.L."/>
        </authorList>
    </citation>
    <scope>NUCLEOTIDE SEQUENCE [LARGE SCALE GENOMIC DNA]</scope>
    <source>
        <strain evidence="3">Pr102</strain>
    </source>
</reference>
<dbReference type="eggNOG" id="ENOG502SAIN">
    <property type="taxonomic scope" value="Eukaryota"/>
</dbReference>
<dbReference type="EMBL" id="DS566063">
    <property type="status" value="NOT_ANNOTATED_CDS"/>
    <property type="molecule type" value="Genomic_DNA"/>
</dbReference>
<name>H3HDI2_PHYRM</name>
<sequence length="143" mass="16273">MRWSPLVLLGLLFAILQCLACCHAKTIDYEALEKSWEVGDNDAELRTEGAEHYRQLADKSEDEAKALGPQMIFVTMKHGGDQRREPLPGVAARWKEMLWNGGIEVNIYEVAESKLLVGLQKGMFVNDVMRFLDQQRDHQVDQA</sequence>
<dbReference type="InParanoid" id="H3HDI2"/>
<evidence type="ECO:0000256" key="1">
    <source>
        <dbReference type="SAM" id="SignalP"/>
    </source>
</evidence>
<accession>H3HDI2</accession>
<dbReference type="EnsemblProtists" id="Phyra96172">
    <property type="protein sequence ID" value="Phyra96172"/>
    <property type="gene ID" value="Phyra96172"/>
</dbReference>
<reference evidence="2" key="2">
    <citation type="submission" date="2015-06" db="UniProtKB">
        <authorList>
            <consortium name="EnsemblProtists"/>
        </authorList>
    </citation>
    <scope>IDENTIFICATION</scope>
    <source>
        <strain evidence="2">Pr102</strain>
    </source>
</reference>
<proteinExistence type="predicted"/>
<dbReference type="HOGENOM" id="CLU_107384_1_0_1"/>
<dbReference type="Proteomes" id="UP000005238">
    <property type="component" value="Unassembled WGS sequence"/>
</dbReference>
<evidence type="ECO:0000313" key="2">
    <source>
        <dbReference type="EnsemblProtists" id="Phyra96172"/>
    </source>
</evidence>
<dbReference type="Gene3D" id="3.30.70.260">
    <property type="match status" value="1"/>
</dbReference>
<evidence type="ECO:0000313" key="3">
    <source>
        <dbReference type="Proteomes" id="UP000005238"/>
    </source>
</evidence>
<feature type="signal peptide" evidence="1">
    <location>
        <begin position="1"/>
        <end position="24"/>
    </location>
</feature>
<keyword evidence="3" id="KW-1185">Reference proteome</keyword>
<dbReference type="VEuPathDB" id="FungiDB:KRP23_7114"/>
<dbReference type="VEuPathDB" id="FungiDB:KRP22_12217"/>
<protein>
    <recommendedName>
        <fullName evidence="4">Mesoderm development candidate 2</fullName>
    </recommendedName>
</protein>
<dbReference type="AlphaFoldDB" id="H3HDI2"/>
<evidence type="ECO:0008006" key="4">
    <source>
        <dbReference type="Google" id="ProtNLM"/>
    </source>
</evidence>
<organism evidence="2 3">
    <name type="scientific">Phytophthora ramorum</name>
    <name type="common">Sudden oak death agent</name>
    <dbReference type="NCBI Taxonomy" id="164328"/>
    <lineage>
        <taxon>Eukaryota</taxon>
        <taxon>Sar</taxon>
        <taxon>Stramenopiles</taxon>
        <taxon>Oomycota</taxon>
        <taxon>Peronosporomycetes</taxon>
        <taxon>Peronosporales</taxon>
        <taxon>Peronosporaceae</taxon>
        <taxon>Phytophthora</taxon>
    </lineage>
</organism>
<keyword evidence="1" id="KW-0732">Signal</keyword>
<feature type="chain" id="PRO_5003588424" description="Mesoderm development candidate 2" evidence="1">
    <location>
        <begin position="25"/>
        <end position="143"/>
    </location>
</feature>